<reference evidence="3 4" key="1">
    <citation type="submission" date="2020-08" db="EMBL/GenBank/DDBJ databases">
        <title>Genomic Encyclopedia of Type Strains, Phase IV (KMG-IV): sequencing the most valuable type-strain genomes for metagenomic binning, comparative biology and taxonomic classification.</title>
        <authorList>
            <person name="Goeker M."/>
        </authorList>
    </citation>
    <scope>NUCLEOTIDE SEQUENCE [LARGE SCALE GENOMIC DNA]</scope>
    <source>
        <strain evidence="3 4">DSM 45615</strain>
    </source>
</reference>
<sequence>MHASMGNLDVAVADGYWHSTFFDTAALLMESAGAEGGPDEPPKFKRYLDRPRLALPQQVPLRLGPLDRVLAGDPAPPPAPLRAGDPAHPDTLGALLYYGYGFSRQDVGPTAGWPYHRLVPSARCFYPTELYLCLPGGGDLPAGVYHYDQLHHALVELRPGDHTEFLAAAAGAGFDGAAAVAVLTSHFWKTAFRYRHYAYRLCTQEAGMVAGNLLLVAAALGLAAHTHYQFLDEAVDRLLGLTPGEERTMAVLPLYPADAAPAAVRPAPGATAAGLCARIPPLHAPYEDVPKDLSAAARLYDLDRHSVLEDTAGFAPPRPPAAPPTPGHGLGNGHVNGNGHGNGHGPDLAVTLRERNSGGTLFRPVGTPIGAADLDRVVRHALDPSPTDLGAPLSAVHVVVQHVTGVPAGIYRVDGGELRRAGDLPEGRLDRQLAFGPPVMDMTAVNAVCYLVADRDEATRWLGNRGYRIAGMDAGAPAQRICVLAAAAGLAARPVNSYSVPQVRELLGIERDSAVPMFQIALGRRSPSPQYELPILF</sequence>
<dbReference type="PANTHER" id="PTHR43745">
    <property type="entry name" value="NITROREDUCTASE MJ1384-RELATED"/>
    <property type="match status" value="1"/>
</dbReference>
<comment type="caution">
    <text evidence="3">The sequence shown here is derived from an EMBL/GenBank/DDBJ whole genome shotgun (WGS) entry which is preliminary data.</text>
</comment>
<evidence type="ECO:0000313" key="4">
    <source>
        <dbReference type="Proteomes" id="UP000578449"/>
    </source>
</evidence>
<gene>
    <name evidence="3" type="ORF">HNP84_003369</name>
</gene>
<keyword evidence="4" id="KW-1185">Reference proteome</keyword>
<dbReference type="EMBL" id="JACHGN010000006">
    <property type="protein sequence ID" value="MBB5133643.1"/>
    <property type="molecule type" value="Genomic_DNA"/>
</dbReference>
<dbReference type="CDD" id="cd02142">
    <property type="entry name" value="McbC_SagB-like_oxidoreductase"/>
    <property type="match status" value="1"/>
</dbReference>
<feature type="compositionally biased region" description="Gly residues" evidence="1">
    <location>
        <begin position="328"/>
        <end position="344"/>
    </location>
</feature>
<accession>A0A840P6V5</accession>
<dbReference type="AlphaFoldDB" id="A0A840P6V5"/>
<feature type="domain" description="Nitroreductase" evidence="2">
    <location>
        <begin position="448"/>
        <end position="524"/>
    </location>
</feature>
<dbReference type="Pfam" id="PF00881">
    <property type="entry name" value="Nitroreductase"/>
    <property type="match status" value="2"/>
</dbReference>
<feature type="region of interest" description="Disordered" evidence="1">
    <location>
        <begin position="311"/>
        <end position="349"/>
    </location>
</feature>
<dbReference type="Gene3D" id="3.40.109.10">
    <property type="entry name" value="NADH Oxidase"/>
    <property type="match status" value="2"/>
</dbReference>
<name>A0A840P6V5_9ACTN</name>
<proteinExistence type="predicted"/>
<organism evidence="3 4">
    <name type="scientific">Thermocatellispora tengchongensis</name>
    <dbReference type="NCBI Taxonomy" id="1073253"/>
    <lineage>
        <taxon>Bacteria</taxon>
        <taxon>Bacillati</taxon>
        <taxon>Actinomycetota</taxon>
        <taxon>Actinomycetes</taxon>
        <taxon>Streptosporangiales</taxon>
        <taxon>Streptosporangiaceae</taxon>
        <taxon>Thermocatellispora</taxon>
    </lineage>
</organism>
<dbReference type="InterPro" id="IPR029479">
    <property type="entry name" value="Nitroreductase"/>
</dbReference>
<dbReference type="InterPro" id="IPR052544">
    <property type="entry name" value="Bacteriocin_Proc_Enz"/>
</dbReference>
<evidence type="ECO:0000256" key="1">
    <source>
        <dbReference type="SAM" id="MobiDB-lite"/>
    </source>
</evidence>
<protein>
    <submittedName>
        <fullName evidence="3">SagB-type dehydrogenase family enzyme</fullName>
    </submittedName>
</protein>
<feature type="domain" description="Nitroreductase" evidence="2">
    <location>
        <begin position="117"/>
        <end position="252"/>
    </location>
</feature>
<evidence type="ECO:0000313" key="3">
    <source>
        <dbReference type="EMBL" id="MBB5133643.1"/>
    </source>
</evidence>
<dbReference type="SUPFAM" id="SSF55469">
    <property type="entry name" value="FMN-dependent nitroreductase-like"/>
    <property type="match status" value="2"/>
</dbReference>
<dbReference type="PANTHER" id="PTHR43745:SF2">
    <property type="entry name" value="NITROREDUCTASE MJ1384-RELATED"/>
    <property type="match status" value="1"/>
</dbReference>
<dbReference type="GO" id="GO:0016491">
    <property type="term" value="F:oxidoreductase activity"/>
    <property type="evidence" value="ECO:0007669"/>
    <property type="project" value="InterPro"/>
</dbReference>
<dbReference type="Proteomes" id="UP000578449">
    <property type="component" value="Unassembled WGS sequence"/>
</dbReference>
<feature type="compositionally biased region" description="Pro residues" evidence="1">
    <location>
        <begin position="316"/>
        <end position="326"/>
    </location>
</feature>
<dbReference type="NCBIfam" id="TIGR03605">
    <property type="entry name" value="antibiot_sagB"/>
    <property type="match status" value="1"/>
</dbReference>
<dbReference type="InterPro" id="IPR000415">
    <property type="entry name" value="Nitroreductase-like"/>
</dbReference>
<dbReference type="InterPro" id="IPR020051">
    <property type="entry name" value="SagB-type_dehydrogenase"/>
</dbReference>
<dbReference type="RefSeq" id="WP_185050587.1">
    <property type="nucleotide sequence ID" value="NZ_BAABIX010000001.1"/>
</dbReference>
<evidence type="ECO:0000259" key="2">
    <source>
        <dbReference type="Pfam" id="PF00881"/>
    </source>
</evidence>